<dbReference type="InterPro" id="IPR002052">
    <property type="entry name" value="DNA_methylase_N6_adenine_CS"/>
</dbReference>
<evidence type="ECO:0000256" key="1">
    <source>
        <dbReference type="SAM" id="MobiDB-lite"/>
    </source>
</evidence>
<evidence type="ECO:0008006" key="4">
    <source>
        <dbReference type="Google" id="ProtNLM"/>
    </source>
</evidence>
<reference evidence="2 3" key="1">
    <citation type="journal article" date="2024" name="Int. J. Syst. Evol. Microbiol.">
        <title>Virgibacillus tibetensis sp. nov., isolated from salt lake on the Tibetan Plateau of China.</title>
        <authorList>
            <person name="Phurbu D."/>
            <person name="Liu Z.-X."/>
            <person name="Wang R."/>
            <person name="Zheng Y.-Y."/>
            <person name="Liu H.-C."/>
            <person name="Zhou Y.-G."/>
            <person name="Yu Y.-J."/>
            <person name="Li A.-H."/>
        </authorList>
    </citation>
    <scope>NUCLEOTIDE SEQUENCE [LARGE SCALE GENOMIC DNA]</scope>
    <source>
        <strain evidence="2 3">C22-A2</strain>
    </source>
</reference>
<dbReference type="RefSeq" id="WP_327605669.1">
    <property type="nucleotide sequence ID" value="NZ_JARZFX010000001.1"/>
</dbReference>
<dbReference type="Proteomes" id="UP001335737">
    <property type="component" value="Unassembled WGS sequence"/>
</dbReference>
<name>A0ABU6KAM2_9BACI</name>
<sequence>MALVANGLAGNKNKGEREKNDFYPTPPHATESLLNRVNFEGSVWEPACGDGAICKVLEEKEYKVYATDKYDRGYGVYDIDFLTWDWTKTFNHRPANIITNPPYKIAQEFVERSLECTTGKVAMLLKLNFLESARRYEMFNNTPLKHVLVFSKRLNFYEGTLEGNKRSGVLAFAWYVWEHGYEGQPQIDWIL</sequence>
<dbReference type="InterPro" id="IPR029063">
    <property type="entry name" value="SAM-dependent_MTases_sf"/>
</dbReference>
<protein>
    <recommendedName>
        <fullName evidence="4">Conjugal transfer protein</fullName>
    </recommendedName>
</protein>
<dbReference type="SUPFAM" id="SSF53335">
    <property type="entry name" value="S-adenosyl-L-methionine-dependent methyltransferases"/>
    <property type="match status" value="1"/>
</dbReference>
<dbReference type="PROSITE" id="PS00092">
    <property type="entry name" value="N6_MTASE"/>
    <property type="match status" value="1"/>
</dbReference>
<accession>A0ABU6KAM2</accession>
<organism evidence="2 3">
    <name type="scientific">Virgibacillus tibetensis</name>
    <dbReference type="NCBI Taxonomy" id="3042313"/>
    <lineage>
        <taxon>Bacteria</taxon>
        <taxon>Bacillati</taxon>
        <taxon>Bacillota</taxon>
        <taxon>Bacilli</taxon>
        <taxon>Bacillales</taxon>
        <taxon>Bacillaceae</taxon>
        <taxon>Virgibacillus</taxon>
    </lineage>
</organism>
<proteinExistence type="predicted"/>
<evidence type="ECO:0000313" key="2">
    <source>
        <dbReference type="EMBL" id="MEC5422096.1"/>
    </source>
</evidence>
<keyword evidence="3" id="KW-1185">Reference proteome</keyword>
<gene>
    <name evidence="2" type="ORF">QGM71_01135</name>
</gene>
<feature type="region of interest" description="Disordered" evidence="1">
    <location>
        <begin position="1"/>
        <end position="25"/>
    </location>
</feature>
<dbReference type="EMBL" id="JARZFX010000001">
    <property type="protein sequence ID" value="MEC5422096.1"/>
    <property type="molecule type" value="Genomic_DNA"/>
</dbReference>
<evidence type="ECO:0000313" key="3">
    <source>
        <dbReference type="Proteomes" id="UP001335737"/>
    </source>
</evidence>
<dbReference type="Gene3D" id="3.40.50.150">
    <property type="entry name" value="Vaccinia Virus protein VP39"/>
    <property type="match status" value="1"/>
</dbReference>
<comment type="caution">
    <text evidence="2">The sequence shown here is derived from an EMBL/GenBank/DDBJ whole genome shotgun (WGS) entry which is preliminary data.</text>
</comment>